<feature type="domain" description="DUF6546" evidence="1">
    <location>
        <begin position="167"/>
        <end position="265"/>
    </location>
</feature>
<name>A0A2L2TQM5_9HYPO</name>
<proteinExistence type="predicted"/>
<dbReference type="STRING" id="56646.A0A2L2TQM5"/>
<dbReference type="AlphaFoldDB" id="A0A2L2TQM5"/>
<reference evidence="3" key="1">
    <citation type="submission" date="2014-10" db="EMBL/GenBank/DDBJ databases">
        <authorList>
            <person name="King R."/>
        </authorList>
    </citation>
    <scope>NUCLEOTIDE SEQUENCE [LARGE SCALE GENOMIC DNA]</scope>
    <source>
        <strain evidence="3">A3/5</strain>
    </source>
</reference>
<dbReference type="Proteomes" id="UP000245910">
    <property type="component" value="Chromosome I"/>
</dbReference>
<protein>
    <recommendedName>
        <fullName evidence="1">DUF6546 domain-containing protein</fullName>
    </recommendedName>
</protein>
<dbReference type="InterPro" id="IPR046676">
    <property type="entry name" value="DUF6546"/>
</dbReference>
<dbReference type="EMBL" id="LN649229">
    <property type="protein sequence ID" value="CEI65836.1"/>
    <property type="molecule type" value="Genomic_DNA"/>
</dbReference>
<sequence>MDVLLKIVSSWEGYGGSGLILEIRMHTPTTPWHAARVEAVTGEEATFMLKNNTQPPKDPRCQGSNSTWGFPKKYCSEKSHHAVSFGIIQYYALPAFPASLQHFVFHIRTDYGRYNSDRSSRSHFVPGLLLVLLANVCHKFTQFCLPDDRFSSRLSFWDELTRVDGRESKLQSLAFRTRYLGHRSNQEAVTEFLCFISVVSKHLHALPTLELWDASDGFGCLFRCTLDDFRVTITWRCTDDRFTLQERVVQHWAHLASNRQLEVREVPLTISIEFNPMVKLSTMLLGLHLG</sequence>
<evidence type="ECO:0000313" key="2">
    <source>
        <dbReference type="EMBL" id="CEI65836.1"/>
    </source>
</evidence>
<evidence type="ECO:0000259" key="1">
    <source>
        <dbReference type="Pfam" id="PF20183"/>
    </source>
</evidence>
<dbReference type="Pfam" id="PF20183">
    <property type="entry name" value="DUF6546"/>
    <property type="match status" value="1"/>
</dbReference>
<accession>A0A2L2TQM5</accession>
<organism evidence="2 3">
    <name type="scientific">Fusarium venenatum</name>
    <dbReference type="NCBI Taxonomy" id="56646"/>
    <lineage>
        <taxon>Eukaryota</taxon>
        <taxon>Fungi</taxon>
        <taxon>Dikarya</taxon>
        <taxon>Ascomycota</taxon>
        <taxon>Pezizomycotina</taxon>
        <taxon>Sordariomycetes</taxon>
        <taxon>Hypocreomycetidae</taxon>
        <taxon>Hypocreales</taxon>
        <taxon>Nectriaceae</taxon>
        <taxon>Fusarium</taxon>
    </lineage>
</organism>
<keyword evidence="3" id="KW-1185">Reference proteome</keyword>
<evidence type="ECO:0000313" key="3">
    <source>
        <dbReference type="Proteomes" id="UP000245910"/>
    </source>
</evidence>